<dbReference type="RefSeq" id="WP_145809807.1">
    <property type="nucleotide sequence ID" value="NZ_VIVK01000001.1"/>
</dbReference>
<keyword evidence="3" id="KW-1185">Reference proteome</keyword>
<dbReference type="GO" id="GO:0051213">
    <property type="term" value="F:dioxygenase activity"/>
    <property type="evidence" value="ECO:0007669"/>
    <property type="project" value="UniProtKB-KW"/>
</dbReference>
<comment type="caution">
    <text evidence="2">The sequence shown here is derived from an EMBL/GenBank/DDBJ whole genome shotgun (WGS) entry which is preliminary data.</text>
</comment>
<sequence length="154" mass="16779">MSTTPTNPPAPSTVSPARLHHLALTVTDLDASVRWYGEVFGVHPVMDVPHPGGVGRILADPDQQLMIALHHHDANDGRLCAEIRTGLDHAGFSVPTRADLEAWQDHLEAHGVVRAETADKPLTQSPIADEPYASVLVFRDHDNIQLELFAPIQP</sequence>
<dbReference type="GO" id="GO:0016829">
    <property type="term" value="F:lyase activity"/>
    <property type="evidence" value="ECO:0007669"/>
    <property type="project" value="UniProtKB-KW"/>
</dbReference>
<dbReference type="AlphaFoldDB" id="A0A561BX91"/>
<dbReference type="OrthoDB" id="317332at2"/>
<evidence type="ECO:0000313" key="2">
    <source>
        <dbReference type="EMBL" id="TWD83342.1"/>
    </source>
</evidence>
<evidence type="ECO:0000313" key="3">
    <source>
        <dbReference type="Proteomes" id="UP000318380"/>
    </source>
</evidence>
<dbReference type="PANTHER" id="PTHR21366">
    <property type="entry name" value="GLYOXALASE FAMILY PROTEIN"/>
    <property type="match status" value="1"/>
</dbReference>
<organism evidence="2 3">
    <name type="scientific">Kribbella amoyensis</name>
    <dbReference type="NCBI Taxonomy" id="996641"/>
    <lineage>
        <taxon>Bacteria</taxon>
        <taxon>Bacillati</taxon>
        <taxon>Actinomycetota</taxon>
        <taxon>Actinomycetes</taxon>
        <taxon>Propionibacteriales</taxon>
        <taxon>Kribbellaceae</taxon>
        <taxon>Kribbella</taxon>
    </lineage>
</organism>
<dbReference type="SUPFAM" id="SSF54593">
    <property type="entry name" value="Glyoxalase/Bleomycin resistance protein/Dihydroxybiphenyl dioxygenase"/>
    <property type="match status" value="1"/>
</dbReference>
<keyword evidence="2" id="KW-0560">Oxidoreductase</keyword>
<proteinExistence type="predicted"/>
<feature type="domain" description="VOC" evidence="1">
    <location>
        <begin position="18"/>
        <end position="151"/>
    </location>
</feature>
<dbReference type="InterPro" id="IPR050383">
    <property type="entry name" value="GlyoxalaseI/FosfomycinResist"/>
</dbReference>
<name>A0A561BX91_9ACTN</name>
<dbReference type="InterPro" id="IPR004360">
    <property type="entry name" value="Glyas_Fos-R_dOase_dom"/>
</dbReference>
<dbReference type="EMBL" id="VIVK01000001">
    <property type="protein sequence ID" value="TWD83342.1"/>
    <property type="molecule type" value="Genomic_DNA"/>
</dbReference>
<dbReference type="CDD" id="cd06587">
    <property type="entry name" value="VOC"/>
    <property type="match status" value="1"/>
</dbReference>
<protein>
    <submittedName>
        <fullName evidence="2">Catechol 2,3-dioxygenase-like lactoylglutathione lyase family enzyme</fullName>
    </submittedName>
</protein>
<reference evidence="2 3" key="1">
    <citation type="submission" date="2019-06" db="EMBL/GenBank/DDBJ databases">
        <title>Sequencing the genomes of 1000 actinobacteria strains.</title>
        <authorList>
            <person name="Klenk H.-P."/>
        </authorList>
    </citation>
    <scope>NUCLEOTIDE SEQUENCE [LARGE SCALE GENOMIC DNA]</scope>
    <source>
        <strain evidence="2 3">DSM 24683</strain>
    </source>
</reference>
<gene>
    <name evidence="2" type="ORF">FB561_4504</name>
</gene>
<dbReference type="InterPro" id="IPR029068">
    <property type="entry name" value="Glyas_Bleomycin-R_OHBP_Dase"/>
</dbReference>
<dbReference type="InterPro" id="IPR037523">
    <property type="entry name" value="VOC_core"/>
</dbReference>
<dbReference type="Pfam" id="PF00903">
    <property type="entry name" value="Glyoxalase"/>
    <property type="match status" value="1"/>
</dbReference>
<keyword evidence="2" id="KW-0223">Dioxygenase</keyword>
<accession>A0A561BX91</accession>
<dbReference type="Proteomes" id="UP000318380">
    <property type="component" value="Unassembled WGS sequence"/>
</dbReference>
<keyword evidence="2" id="KW-0456">Lyase</keyword>
<dbReference type="PROSITE" id="PS51819">
    <property type="entry name" value="VOC"/>
    <property type="match status" value="1"/>
</dbReference>
<dbReference type="Gene3D" id="3.10.180.10">
    <property type="entry name" value="2,3-Dihydroxybiphenyl 1,2-Dioxygenase, domain 1"/>
    <property type="match status" value="1"/>
</dbReference>
<evidence type="ECO:0000259" key="1">
    <source>
        <dbReference type="PROSITE" id="PS51819"/>
    </source>
</evidence>